<dbReference type="HAMAP" id="MF_01845">
    <property type="entry name" value="UPF0597"/>
    <property type="match status" value="1"/>
</dbReference>
<dbReference type="Pfam" id="PF03313">
    <property type="entry name" value="SDH_alpha"/>
    <property type="match status" value="1"/>
</dbReference>
<sequence>MPEPKKDDVFLQWLKREVRPALGCTEPVAIAFAAATACRYLNEPCIGISGFISENLYKNAMGVTIPGTHSAGIAMAAAVGVYGGDPDQGLETLKGLTDGQTEQAKEMVSQGRVNITAQDTPDFIHIDLTATGAVNCCRVVIKRSHSRIEELYVNGQPVSLDQQENEETAETAPQEFSIEDAFNFIKTVPLGKIEFILEAARLNGALSLEGQRKPYGLNIAGTLTATVRQGLMSDDLLSRILIKTVAASDARMGGAAVTAMSNYGSGNQGITATMPVVILADELGNSQEELIRALALSHLVAISVHSRYTRLSALCAASTAAMGAAAGMAWLFTQDLNVIQAAIINMVSDVSGIICDGASNSCAMKVSSVTMSAFRAVLMAKQGMQVSGHDGIVSQNVEQTINNLSRLVNKAMPTTDKEIIHIMTEKDALADS</sequence>
<evidence type="ECO:0000256" key="1">
    <source>
        <dbReference type="HAMAP-Rule" id="MF_01845"/>
    </source>
</evidence>
<dbReference type="GO" id="GO:0080146">
    <property type="term" value="F:L-cysteine desulfhydrase activity"/>
    <property type="evidence" value="ECO:0007669"/>
    <property type="project" value="TreeGrafter"/>
</dbReference>
<dbReference type="PIRSF" id="PIRSF006054">
    <property type="entry name" value="UCP006054"/>
    <property type="match status" value="1"/>
</dbReference>
<dbReference type="GO" id="GO:0019450">
    <property type="term" value="P:L-cysteine catabolic process to pyruvate"/>
    <property type="evidence" value="ECO:0007669"/>
    <property type="project" value="TreeGrafter"/>
</dbReference>
<feature type="domain" description="Serine dehydratase-like alpha subunit" evidence="2">
    <location>
        <begin position="146"/>
        <end position="420"/>
    </location>
</feature>
<comment type="similarity">
    <text evidence="1">Belongs to the UPF0597 family.</text>
</comment>
<dbReference type="AlphaFoldDB" id="A0A1X3RMC3"/>
<dbReference type="InterPro" id="IPR005130">
    <property type="entry name" value="Ser_deHydtase-like_asu"/>
</dbReference>
<evidence type="ECO:0000313" key="3">
    <source>
        <dbReference type="EMBL" id="OSN02951.1"/>
    </source>
</evidence>
<reference evidence="3 4" key="1">
    <citation type="submission" date="2016-02" db="EMBL/GenBank/DDBJ databases">
        <title>Species-wide whole genome sequencing reveals diversity, host range in Lonsdalea quercina.</title>
        <authorList>
            <person name="Li Y."/>
        </authorList>
    </citation>
    <scope>NUCLEOTIDE SEQUENCE [LARGE SCALE GENOMIC DNA]</scope>
    <source>
        <strain evidence="3 4">LMG 26264</strain>
    </source>
</reference>
<dbReference type="OrthoDB" id="41906at2"/>
<gene>
    <name evidence="3" type="ORF">AU511_15930</name>
</gene>
<evidence type="ECO:0000313" key="4">
    <source>
        <dbReference type="Proteomes" id="UP000194020"/>
    </source>
</evidence>
<protein>
    <recommendedName>
        <fullName evidence="1">UPF0597 protein AU511_15930</fullName>
    </recommendedName>
</protein>
<comment type="caution">
    <text evidence="3">The sequence shown here is derived from an EMBL/GenBank/DDBJ whole genome shotgun (WGS) entry which is preliminary data.</text>
</comment>
<dbReference type="PANTHER" id="PTHR30501:SF2">
    <property type="entry name" value="UPF0597 PROTEIN YHAM"/>
    <property type="match status" value="1"/>
</dbReference>
<dbReference type="RefSeq" id="WP_094110297.1">
    <property type="nucleotide sequence ID" value="NZ_LUTP01000075.1"/>
</dbReference>
<evidence type="ECO:0000259" key="2">
    <source>
        <dbReference type="Pfam" id="PF03313"/>
    </source>
</evidence>
<proteinExistence type="inferred from homology"/>
<name>A0A1X3RMC3_9GAMM</name>
<accession>A0A1X3RMC3</accession>
<dbReference type="Proteomes" id="UP000194020">
    <property type="component" value="Unassembled WGS sequence"/>
</dbReference>
<dbReference type="InterPro" id="IPR021144">
    <property type="entry name" value="UPF0597"/>
</dbReference>
<dbReference type="PANTHER" id="PTHR30501">
    <property type="entry name" value="UPF0597 PROTEIN YHAM"/>
    <property type="match status" value="1"/>
</dbReference>
<dbReference type="EMBL" id="LUTP01000075">
    <property type="protein sequence ID" value="OSN02951.1"/>
    <property type="molecule type" value="Genomic_DNA"/>
</dbReference>
<organism evidence="3 4">
    <name type="scientific">Lonsdalea iberica</name>
    <dbReference type="NCBI Taxonomy" id="1082703"/>
    <lineage>
        <taxon>Bacteria</taxon>
        <taxon>Pseudomonadati</taxon>
        <taxon>Pseudomonadota</taxon>
        <taxon>Gammaproteobacteria</taxon>
        <taxon>Enterobacterales</taxon>
        <taxon>Pectobacteriaceae</taxon>
        <taxon>Lonsdalea</taxon>
    </lineage>
</organism>